<dbReference type="Proteomes" id="UP000233837">
    <property type="component" value="Unassembled WGS sequence"/>
</dbReference>
<sequence length="118" mass="13414">MQVTDIIVQDDRHIVQDYRHIVLYDQYKFSSSAREVCERVHKGYSKQGFKSFSPIFVLHSWEVLGRSTSSKGPGSLLASGGSKRSQFSARFKRKQKESILCPPQEEAKGVGSLLHRGW</sequence>
<evidence type="ECO:0000313" key="2">
    <source>
        <dbReference type="EMBL" id="PKU66264.1"/>
    </source>
</evidence>
<evidence type="ECO:0000313" key="3">
    <source>
        <dbReference type="Proteomes" id="UP000233837"/>
    </source>
</evidence>
<gene>
    <name evidence="2" type="ORF">MA16_Dca019193</name>
</gene>
<feature type="region of interest" description="Disordered" evidence="1">
    <location>
        <begin position="68"/>
        <end position="96"/>
    </location>
</feature>
<organism evidence="2 3">
    <name type="scientific">Dendrobium catenatum</name>
    <dbReference type="NCBI Taxonomy" id="906689"/>
    <lineage>
        <taxon>Eukaryota</taxon>
        <taxon>Viridiplantae</taxon>
        <taxon>Streptophyta</taxon>
        <taxon>Embryophyta</taxon>
        <taxon>Tracheophyta</taxon>
        <taxon>Spermatophyta</taxon>
        <taxon>Magnoliopsida</taxon>
        <taxon>Liliopsida</taxon>
        <taxon>Asparagales</taxon>
        <taxon>Orchidaceae</taxon>
        <taxon>Epidendroideae</taxon>
        <taxon>Malaxideae</taxon>
        <taxon>Dendrobiinae</taxon>
        <taxon>Dendrobium</taxon>
    </lineage>
</organism>
<reference evidence="2 3" key="1">
    <citation type="journal article" date="2016" name="Sci. Rep.">
        <title>The Dendrobium catenatum Lindl. genome sequence provides insights into polysaccharide synthase, floral development and adaptive evolution.</title>
        <authorList>
            <person name="Zhang G.Q."/>
            <person name="Xu Q."/>
            <person name="Bian C."/>
            <person name="Tsai W.C."/>
            <person name="Yeh C.M."/>
            <person name="Liu K.W."/>
            <person name="Yoshida K."/>
            <person name="Zhang L.S."/>
            <person name="Chang S.B."/>
            <person name="Chen F."/>
            <person name="Shi Y."/>
            <person name="Su Y.Y."/>
            <person name="Zhang Y.Q."/>
            <person name="Chen L.J."/>
            <person name="Yin Y."/>
            <person name="Lin M."/>
            <person name="Huang H."/>
            <person name="Deng H."/>
            <person name="Wang Z.W."/>
            <person name="Zhu S.L."/>
            <person name="Zhao X."/>
            <person name="Deng C."/>
            <person name="Niu S.C."/>
            <person name="Huang J."/>
            <person name="Wang M."/>
            <person name="Liu G.H."/>
            <person name="Yang H.J."/>
            <person name="Xiao X.J."/>
            <person name="Hsiao Y.Y."/>
            <person name="Wu W.L."/>
            <person name="Chen Y.Y."/>
            <person name="Mitsuda N."/>
            <person name="Ohme-Takagi M."/>
            <person name="Luo Y.B."/>
            <person name="Van de Peer Y."/>
            <person name="Liu Z.J."/>
        </authorList>
    </citation>
    <scope>NUCLEOTIDE SEQUENCE [LARGE SCALE GENOMIC DNA]</scope>
    <source>
        <tissue evidence="2">The whole plant</tissue>
    </source>
</reference>
<evidence type="ECO:0000256" key="1">
    <source>
        <dbReference type="SAM" id="MobiDB-lite"/>
    </source>
</evidence>
<accession>A0A2I0VS79</accession>
<dbReference type="EMBL" id="KZ503288">
    <property type="protein sequence ID" value="PKU66264.1"/>
    <property type="molecule type" value="Genomic_DNA"/>
</dbReference>
<keyword evidence="3" id="KW-1185">Reference proteome</keyword>
<proteinExistence type="predicted"/>
<dbReference type="AlphaFoldDB" id="A0A2I0VS79"/>
<protein>
    <submittedName>
        <fullName evidence="2">Uncharacterized protein</fullName>
    </submittedName>
</protein>
<reference evidence="2 3" key="2">
    <citation type="journal article" date="2017" name="Nature">
        <title>The Apostasia genome and the evolution of orchids.</title>
        <authorList>
            <person name="Zhang G.Q."/>
            <person name="Liu K.W."/>
            <person name="Li Z."/>
            <person name="Lohaus R."/>
            <person name="Hsiao Y.Y."/>
            <person name="Niu S.C."/>
            <person name="Wang J.Y."/>
            <person name="Lin Y.C."/>
            <person name="Xu Q."/>
            <person name="Chen L.J."/>
            <person name="Yoshida K."/>
            <person name="Fujiwara S."/>
            <person name="Wang Z.W."/>
            <person name="Zhang Y.Q."/>
            <person name="Mitsuda N."/>
            <person name="Wang M."/>
            <person name="Liu G.H."/>
            <person name="Pecoraro L."/>
            <person name="Huang H.X."/>
            <person name="Xiao X.J."/>
            <person name="Lin M."/>
            <person name="Wu X.Y."/>
            <person name="Wu W.L."/>
            <person name="Chen Y.Y."/>
            <person name="Chang S.B."/>
            <person name="Sakamoto S."/>
            <person name="Ohme-Takagi M."/>
            <person name="Yagi M."/>
            <person name="Zeng S.J."/>
            <person name="Shen C.Y."/>
            <person name="Yeh C.M."/>
            <person name="Luo Y.B."/>
            <person name="Tsai W.C."/>
            <person name="Van de Peer Y."/>
            <person name="Liu Z.J."/>
        </authorList>
    </citation>
    <scope>NUCLEOTIDE SEQUENCE [LARGE SCALE GENOMIC DNA]</scope>
    <source>
        <tissue evidence="2">The whole plant</tissue>
    </source>
</reference>
<name>A0A2I0VS79_9ASPA</name>